<gene>
    <name evidence="3" type="ORF">AWM70_10265</name>
</gene>
<dbReference type="OrthoDB" id="2665883at2"/>
<dbReference type="KEGG" id="pyg:AWM70_10265"/>
<protein>
    <recommendedName>
        <fullName evidence="5">Mutants block sporulation after engulfment (Stage III sporulation)</fullName>
    </recommendedName>
</protein>
<evidence type="ECO:0008006" key="5">
    <source>
        <dbReference type="Google" id="ProtNLM"/>
    </source>
</evidence>
<proteinExistence type="predicted"/>
<dbReference type="InterPro" id="IPR038503">
    <property type="entry name" value="SpoIIIAH_sf"/>
</dbReference>
<evidence type="ECO:0000256" key="1">
    <source>
        <dbReference type="SAM" id="MobiDB-lite"/>
    </source>
</evidence>
<reference evidence="3 4" key="1">
    <citation type="submission" date="2016-01" db="EMBL/GenBank/DDBJ databases">
        <title>Complete Genome Sequence of Paenibacillus yonginensis DCY84, a novel Plant Growth-Promoting Bacteria with Elicitation of Induced Systemic Resistance.</title>
        <authorList>
            <person name="Kim Y.J."/>
            <person name="Yang D.C."/>
            <person name="Sukweenadhi J."/>
        </authorList>
    </citation>
    <scope>NUCLEOTIDE SEQUENCE [LARGE SCALE GENOMIC DNA]</scope>
    <source>
        <strain evidence="3 4">DCY84</strain>
    </source>
</reference>
<dbReference type="RefSeq" id="WP_068696084.1">
    <property type="nucleotide sequence ID" value="NZ_CP014167.1"/>
</dbReference>
<feature type="region of interest" description="Disordered" evidence="1">
    <location>
        <begin position="33"/>
        <end position="160"/>
    </location>
</feature>
<feature type="compositionally biased region" description="Polar residues" evidence="1">
    <location>
        <begin position="149"/>
        <end position="160"/>
    </location>
</feature>
<accession>A0A1B1N0J3</accession>
<dbReference type="Gene3D" id="1.10.287.4300">
    <property type="entry name" value="Stage III sporulation protein AH-like"/>
    <property type="match status" value="1"/>
</dbReference>
<keyword evidence="2" id="KW-0812">Transmembrane</keyword>
<dbReference type="EMBL" id="CP014167">
    <property type="protein sequence ID" value="ANS74935.1"/>
    <property type="molecule type" value="Genomic_DNA"/>
</dbReference>
<keyword evidence="2" id="KW-1133">Transmembrane helix</keyword>
<evidence type="ECO:0000313" key="4">
    <source>
        <dbReference type="Proteomes" id="UP000092573"/>
    </source>
</evidence>
<evidence type="ECO:0000313" key="3">
    <source>
        <dbReference type="EMBL" id="ANS74935.1"/>
    </source>
</evidence>
<name>A0A1B1N0J3_9BACL</name>
<dbReference type="STRING" id="1462996.AWM70_10265"/>
<feature type="compositionally biased region" description="Low complexity" evidence="1">
    <location>
        <begin position="71"/>
        <end position="111"/>
    </location>
</feature>
<organism evidence="3 4">
    <name type="scientific">Paenibacillus yonginensis</name>
    <dbReference type="NCBI Taxonomy" id="1462996"/>
    <lineage>
        <taxon>Bacteria</taxon>
        <taxon>Bacillati</taxon>
        <taxon>Bacillota</taxon>
        <taxon>Bacilli</taxon>
        <taxon>Bacillales</taxon>
        <taxon>Paenibacillaceae</taxon>
        <taxon>Paenibacillus</taxon>
    </lineage>
</organism>
<dbReference type="InterPro" id="IPR024232">
    <property type="entry name" value="SpoIIIAH"/>
</dbReference>
<evidence type="ECO:0000256" key="2">
    <source>
        <dbReference type="SAM" id="Phobius"/>
    </source>
</evidence>
<keyword evidence="2" id="KW-0472">Membrane</keyword>
<feature type="compositionally biased region" description="Polar residues" evidence="1">
    <location>
        <begin position="38"/>
        <end position="50"/>
    </location>
</feature>
<keyword evidence="4" id="KW-1185">Reference proteome</keyword>
<feature type="transmembrane region" description="Helical" evidence="2">
    <location>
        <begin position="7"/>
        <end position="26"/>
    </location>
</feature>
<dbReference type="Pfam" id="PF12685">
    <property type="entry name" value="SpoIIIAH"/>
    <property type="match status" value="1"/>
</dbReference>
<dbReference type="AlphaFoldDB" id="A0A1B1N0J3"/>
<feature type="compositionally biased region" description="Low complexity" evidence="1">
    <location>
        <begin position="119"/>
        <end position="136"/>
    </location>
</feature>
<sequence>MKTKRQTIWLVSMLSLMVVLSAYYLFTEDSGPAATKSADGQQVAVSDAQGTGSGDSGGSIVTEVTDETSGDDGQTAAADDSATDSTAADDQTQTDSGTAAAAGDQTQSGEASNDKAAKDGSASADASSGDKQAAGSQTAKTDEEVLETAQAQGTIGSDQLDQYQYERNEANYKKADELLQTMNDLSKTPEENAKAANEYNALQDKESKINDIEEQVSQRYGKAVVAEENNSFKVVVMNDKLQAKDAATIIDLVISELGVSQDKVKVQYVSSAK</sequence>
<dbReference type="Proteomes" id="UP000092573">
    <property type="component" value="Chromosome"/>
</dbReference>